<dbReference type="AlphaFoldDB" id="A0A2T4D9F5"/>
<organism evidence="2 4">
    <name type="scientific">Pseudidiomarina aestuarii</name>
    <dbReference type="NCBI Taxonomy" id="624146"/>
    <lineage>
        <taxon>Bacteria</taxon>
        <taxon>Pseudomonadati</taxon>
        <taxon>Pseudomonadota</taxon>
        <taxon>Gammaproteobacteria</taxon>
        <taxon>Alteromonadales</taxon>
        <taxon>Idiomarinaceae</taxon>
        <taxon>Pseudidiomarina</taxon>
    </lineage>
</organism>
<dbReference type="EMBL" id="PYVF01000002">
    <property type="protein sequence ID" value="PTB90420.1"/>
    <property type="molecule type" value="Genomic_DNA"/>
</dbReference>
<dbReference type="InterPro" id="IPR027961">
    <property type="entry name" value="DUF4442"/>
</dbReference>
<sequence length="157" mass="17532">MTDNYLLKLHHKVLKWPFGRQLFSRLFASKAPYFKSIKPLITELRPNFCELTIPKRKAVQNHIGTVHAIALCNGLEMAMGAVAEASIPKHLRWIPKGMTVNYTAKADSDIRITAEADPNGWQVGDLAVVVNGYRQDGTVVITGTITIYISEKPTRKS</sequence>
<dbReference type="Gene3D" id="3.10.129.10">
    <property type="entry name" value="Hotdog Thioesterase"/>
    <property type="match status" value="1"/>
</dbReference>
<dbReference type="CDD" id="cd03443">
    <property type="entry name" value="PaaI_thioesterase"/>
    <property type="match status" value="1"/>
</dbReference>
<dbReference type="EMBL" id="PYVG01000055">
    <property type="protein sequence ID" value="PTB88481.1"/>
    <property type="molecule type" value="Genomic_DNA"/>
</dbReference>
<evidence type="ECO:0000313" key="3">
    <source>
        <dbReference type="Proteomes" id="UP000241514"/>
    </source>
</evidence>
<dbReference type="SUPFAM" id="SSF54637">
    <property type="entry name" value="Thioesterase/thiol ester dehydrase-isomerase"/>
    <property type="match status" value="1"/>
</dbReference>
<proteinExistence type="predicted"/>
<evidence type="ECO:0000313" key="4">
    <source>
        <dbReference type="Proteomes" id="UP000242087"/>
    </source>
</evidence>
<dbReference type="Proteomes" id="UP000242087">
    <property type="component" value="Unassembled WGS sequence"/>
</dbReference>
<evidence type="ECO:0000313" key="1">
    <source>
        <dbReference type="EMBL" id="PTB88481.1"/>
    </source>
</evidence>
<accession>A0A2T4D9F5</accession>
<comment type="caution">
    <text evidence="2">The sequence shown here is derived from an EMBL/GenBank/DDBJ whole genome shotgun (WGS) entry which is preliminary data.</text>
</comment>
<dbReference type="Pfam" id="PF14539">
    <property type="entry name" value="DUF4442"/>
    <property type="match status" value="1"/>
</dbReference>
<protein>
    <submittedName>
        <fullName evidence="2">Thioesterase</fullName>
    </submittedName>
</protein>
<evidence type="ECO:0000313" key="2">
    <source>
        <dbReference type="EMBL" id="PTB90420.1"/>
    </source>
</evidence>
<dbReference type="Proteomes" id="UP000241514">
    <property type="component" value="Unassembled WGS sequence"/>
</dbReference>
<reference evidence="3 4" key="1">
    <citation type="submission" date="2018-03" db="EMBL/GenBank/DDBJ databases">
        <title>Cross-interface Injection: A General Nanoliter Liquid Handling Method Applied to Single Cells Genome Amplification Automated Nanoliter Liquid Handling Applied to Single Cell Multiple Displacement Amplification.</title>
        <authorList>
            <person name="Yun J."/>
            <person name="Xu P."/>
            <person name="Xu J."/>
            <person name="Dai X."/>
            <person name="Wang Y."/>
            <person name="Zheng X."/>
            <person name="Cao C."/>
            <person name="Yi Q."/>
            <person name="Zhu Y."/>
            <person name="Wang L."/>
            <person name="Dong Z."/>
            <person name="Huang Y."/>
            <person name="Huang L."/>
            <person name="Du W."/>
        </authorList>
    </citation>
    <scope>NUCLEOTIDE SEQUENCE [LARGE SCALE GENOMIC DNA]</scope>
    <source>
        <strain evidence="2 4">A12-4</strain>
        <strain evidence="1 3">A9-4</strain>
    </source>
</reference>
<dbReference type="InterPro" id="IPR029069">
    <property type="entry name" value="HotDog_dom_sf"/>
</dbReference>
<name>A0A2T4D9F5_9GAMM</name>
<gene>
    <name evidence="2" type="ORF">C9927_00200</name>
    <name evidence="1" type="ORF">C9928_06205</name>
</gene>